<keyword evidence="5 14" id="KW-0378">Hydrolase</keyword>
<comment type="catalytic activity">
    <reaction evidence="1">
        <text>Hydrolysis of (1-&gt;3)-beta-D-glucosidic linkages in (1-&gt;3)-beta-D-glucans.</text>
        <dbReference type="EC" id="3.2.1.39"/>
    </reaction>
</comment>
<comment type="caution">
    <text evidence="14">The sequence shown here is derived from an EMBL/GenBank/DDBJ whole genome shotgun (WGS) entry which is preliminary data.</text>
</comment>
<dbReference type="Pfam" id="PF00332">
    <property type="entry name" value="Glyco_hydro_17"/>
    <property type="match status" value="1"/>
</dbReference>
<dbReference type="OrthoDB" id="408788at2759"/>
<keyword evidence="11" id="KW-1133">Transmembrane helix</keyword>
<evidence type="ECO:0000256" key="2">
    <source>
        <dbReference type="ARBA" id="ARBA00008773"/>
    </source>
</evidence>
<dbReference type="FunFam" id="3.20.20.80:FF:000008">
    <property type="entry name" value="Glucan endo-1,3-beta-glucosidase 5"/>
    <property type="match status" value="1"/>
</dbReference>
<dbReference type="OMA" id="ASRNGCL"/>
<keyword evidence="11" id="KW-0812">Transmembrane</keyword>
<dbReference type="InterPro" id="IPR000490">
    <property type="entry name" value="Glyco_hydro_17"/>
</dbReference>
<dbReference type="InterPro" id="IPR017853">
    <property type="entry name" value="GH"/>
</dbReference>
<evidence type="ECO:0000256" key="6">
    <source>
        <dbReference type="ARBA" id="ARBA00023157"/>
    </source>
</evidence>
<dbReference type="Proteomes" id="UP000238479">
    <property type="component" value="Chromosome 2"/>
</dbReference>
<evidence type="ECO:0000313" key="14">
    <source>
        <dbReference type="EMBL" id="PRQ49045.1"/>
    </source>
</evidence>
<organism evidence="14 15">
    <name type="scientific">Rosa chinensis</name>
    <name type="common">China rose</name>
    <dbReference type="NCBI Taxonomy" id="74649"/>
    <lineage>
        <taxon>Eukaryota</taxon>
        <taxon>Viridiplantae</taxon>
        <taxon>Streptophyta</taxon>
        <taxon>Embryophyta</taxon>
        <taxon>Tracheophyta</taxon>
        <taxon>Spermatophyta</taxon>
        <taxon>Magnoliopsida</taxon>
        <taxon>eudicotyledons</taxon>
        <taxon>Gunneridae</taxon>
        <taxon>Pentapetalae</taxon>
        <taxon>rosids</taxon>
        <taxon>fabids</taxon>
        <taxon>Rosales</taxon>
        <taxon>Rosaceae</taxon>
        <taxon>Rosoideae</taxon>
        <taxon>Rosoideae incertae sedis</taxon>
        <taxon>Rosa</taxon>
    </lineage>
</organism>
<feature type="transmembrane region" description="Helical" evidence="11">
    <location>
        <begin position="460"/>
        <end position="478"/>
    </location>
</feature>
<feature type="domain" description="X8" evidence="13">
    <location>
        <begin position="366"/>
        <end position="449"/>
    </location>
</feature>
<sequence length="479" mass="53216">MARAAVLVWLLSMMLVSIDLVQGYGINWGAMATNPLPPKKVVAMLKENGFKKVKLFDADPSMMDALAGSGLEVMVGIPNDKLKSLANDYGNAKAWVKENVTSYLYDGGVAIKYVAVGNEPFLTSYNGSYVKTTYPAMQNIQKALYDYSKDIGTKIKVTTPFNADVYESKSDKPSDGRFRKDIKDSMVQILKFLKEAKSPFLVNIYPFLSLALSSDFPREFAFFDDGGNGVQDNNIQYKNVFDANLDTCYNALKQEGFQDLEIQIGEVGWPTDGNKDANIKLAQKFYDGLFKKLAKGEGTPLQKGNPEVYLFSLFDENTKSIAPGDFERHWGIFRYDGQPKFPMDLSGKGQNQMLKPVKGVEMMDKQWCVLNSDVKNLSKAQVEKDYACSNSDCTSIKNGSSCSSLEPHDQISYAFNSFYQLKNQSVEACNFNGMGTRVTEDPSKGDCLFLIQVESIATDMAALSFSTGLLLLMTFFALM</sequence>
<evidence type="ECO:0000256" key="9">
    <source>
        <dbReference type="ARBA" id="ARBA00033417"/>
    </source>
</evidence>
<keyword evidence="11" id="KW-0472">Membrane</keyword>
<comment type="similarity">
    <text evidence="2 10">Belongs to the glycosyl hydrolase 17 family.</text>
</comment>
<dbReference type="InterPro" id="IPR044965">
    <property type="entry name" value="Glyco_hydro_17_plant"/>
</dbReference>
<evidence type="ECO:0000256" key="1">
    <source>
        <dbReference type="ARBA" id="ARBA00000382"/>
    </source>
</evidence>
<dbReference type="InterPro" id="IPR012946">
    <property type="entry name" value="X8"/>
</dbReference>
<name>A0A2P6RRI7_ROSCH</name>
<dbReference type="Gramene" id="PRQ49045">
    <property type="protein sequence ID" value="PRQ49045"/>
    <property type="gene ID" value="RchiOBHm_Chr2g0117531"/>
</dbReference>
<dbReference type="AlphaFoldDB" id="A0A2P6RRI7"/>
<dbReference type="Gene3D" id="1.20.58.1040">
    <property type="match status" value="1"/>
</dbReference>
<accession>A0A2P6RRI7</accession>
<dbReference type="SMART" id="SM00768">
    <property type="entry name" value="X8"/>
    <property type="match status" value="1"/>
</dbReference>
<dbReference type="SUPFAM" id="SSF51445">
    <property type="entry name" value="(Trans)glycosidases"/>
    <property type="match status" value="1"/>
</dbReference>
<keyword evidence="15" id="KW-1185">Reference proteome</keyword>
<evidence type="ECO:0000313" key="15">
    <source>
        <dbReference type="Proteomes" id="UP000238479"/>
    </source>
</evidence>
<evidence type="ECO:0000256" key="7">
    <source>
        <dbReference type="ARBA" id="ARBA00023295"/>
    </source>
</evidence>
<feature type="signal peptide" evidence="12">
    <location>
        <begin position="1"/>
        <end position="23"/>
    </location>
</feature>
<dbReference type="PANTHER" id="PTHR32227">
    <property type="entry name" value="GLUCAN ENDO-1,3-BETA-GLUCOSIDASE BG1-RELATED-RELATED"/>
    <property type="match status" value="1"/>
</dbReference>
<evidence type="ECO:0000256" key="11">
    <source>
        <dbReference type="SAM" id="Phobius"/>
    </source>
</evidence>
<evidence type="ECO:0000256" key="8">
    <source>
        <dbReference type="ARBA" id="ARBA00033335"/>
    </source>
</evidence>
<dbReference type="GO" id="GO:0005975">
    <property type="term" value="P:carbohydrate metabolic process"/>
    <property type="evidence" value="ECO:0007669"/>
    <property type="project" value="InterPro"/>
</dbReference>
<evidence type="ECO:0000256" key="5">
    <source>
        <dbReference type="ARBA" id="ARBA00022801"/>
    </source>
</evidence>
<reference evidence="14 15" key="1">
    <citation type="journal article" date="2018" name="Nat. Genet.">
        <title>The Rosa genome provides new insights in the design of modern roses.</title>
        <authorList>
            <person name="Bendahmane M."/>
        </authorList>
    </citation>
    <scope>NUCLEOTIDE SEQUENCE [LARGE SCALE GENOMIC DNA]</scope>
    <source>
        <strain evidence="15">cv. Old Blush</strain>
    </source>
</reference>
<dbReference type="GO" id="GO:0042973">
    <property type="term" value="F:glucan endo-1,3-beta-D-glucosidase activity"/>
    <property type="evidence" value="ECO:0007669"/>
    <property type="project" value="UniProtKB-EC"/>
</dbReference>
<dbReference type="Pfam" id="PF07983">
    <property type="entry name" value="X8"/>
    <property type="match status" value="1"/>
</dbReference>
<keyword evidence="6" id="KW-1015">Disulfide bond</keyword>
<dbReference type="STRING" id="74649.A0A2P6RRI7"/>
<protein>
    <recommendedName>
        <fullName evidence="3">glucan endo-1,3-beta-D-glucosidase</fullName>
        <ecNumber evidence="3">3.2.1.39</ecNumber>
    </recommendedName>
    <alternativeName>
        <fullName evidence="8">(1-&gt;3)-beta-glucan endohydrolase</fullName>
    </alternativeName>
    <alternativeName>
        <fullName evidence="9">Beta-1,3-endoglucanase</fullName>
    </alternativeName>
</protein>
<dbReference type="Gene3D" id="3.20.20.80">
    <property type="entry name" value="Glycosidases"/>
    <property type="match status" value="1"/>
</dbReference>
<evidence type="ECO:0000256" key="12">
    <source>
        <dbReference type="SAM" id="SignalP"/>
    </source>
</evidence>
<keyword evidence="7 14" id="KW-0326">Glycosidase</keyword>
<dbReference type="EMBL" id="PDCK01000040">
    <property type="protein sequence ID" value="PRQ49045.1"/>
    <property type="molecule type" value="Genomic_DNA"/>
</dbReference>
<gene>
    <name evidence="14" type="ORF">RchiOBHm_Chr2g0117531</name>
</gene>
<evidence type="ECO:0000256" key="3">
    <source>
        <dbReference type="ARBA" id="ARBA00012780"/>
    </source>
</evidence>
<dbReference type="EC" id="3.2.1.39" evidence="3"/>
<evidence type="ECO:0000256" key="4">
    <source>
        <dbReference type="ARBA" id="ARBA00022729"/>
    </source>
</evidence>
<evidence type="ECO:0000259" key="13">
    <source>
        <dbReference type="SMART" id="SM00768"/>
    </source>
</evidence>
<proteinExistence type="inferred from homology"/>
<evidence type="ECO:0000256" key="10">
    <source>
        <dbReference type="RuleBase" id="RU004335"/>
    </source>
</evidence>
<keyword evidence="4 12" id="KW-0732">Signal</keyword>
<feature type="chain" id="PRO_5015162503" description="glucan endo-1,3-beta-D-glucosidase" evidence="12">
    <location>
        <begin position="24"/>
        <end position="479"/>
    </location>
</feature>